<dbReference type="InterPro" id="IPR035965">
    <property type="entry name" value="PAS-like_dom_sf"/>
</dbReference>
<feature type="region of interest" description="Disordered" evidence="1">
    <location>
        <begin position="246"/>
        <end position="284"/>
    </location>
</feature>
<feature type="region of interest" description="Disordered" evidence="1">
    <location>
        <begin position="160"/>
        <end position="186"/>
    </location>
</feature>
<feature type="compositionally biased region" description="Acidic residues" evidence="1">
    <location>
        <begin position="248"/>
        <end position="266"/>
    </location>
</feature>
<sequence length="284" mass="31903">MTLLIGSKKEFERIKRHHEAFAANKWDMHVMEPALRVCMILNRFSRNLIIMYASSACERIFHIDPDHIVGKPVLLFIRADDLASFVEQMDMIKASPAVAYMRFWFQSPKLRQEVPCEVMLFGAVDGIVAAMQRCRPFVRKRFIESRDHYHTLTKAAAPAYKNKDRSQNSSLTLGSSASSSSSASSTASVLPMSKISRIRILDLERNSCGNSSGDDDDNSSNSGSRKIIEDGVNLVEGFDLKVYNVQDYVEEQDSDDDSGDNNDDCGFDSASKPDSRQEFDMGMN</sequence>
<keyword evidence="3" id="KW-1185">Reference proteome</keyword>
<dbReference type="EMBL" id="JAAAIP010000124">
    <property type="protein sequence ID" value="KAG0325120.1"/>
    <property type="molecule type" value="Genomic_DNA"/>
</dbReference>
<reference evidence="2" key="1">
    <citation type="journal article" date="2020" name="Fungal Divers.">
        <title>Resolving the Mortierellaceae phylogeny through synthesis of multi-gene phylogenetics and phylogenomics.</title>
        <authorList>
            <person name="Vandepol N."/>
            <person name="Liber J."/>
            <person name="Desiro A."/>
            <person name="Na H."/>
            <person name="Kennedy M."/>
            <person name="Barry K."/>
            <person name="Grigoriev I.V."/>
            <person name="Miller A.N."/>
            <person name="O'Donnell K."/>
            <person name="Stajich J.E."/>
            <person name="Bonito G."/>
        </authorList>
    </citation>
    <scope>NUCLEOTIDE SEQUENCE</scope>
    <source>
        <strain evidence="2">REB-010B</strain>
    </source>
</reference>
<gene>
    <name evidence="2" type="ORF">BGZ99_001030</name>
</gene>
<dbReference type="Proteomes" id="UP000738325">
    <property type="component" value="Unassembled WGS sequence"/>
</dbReference>
<protein>
    <recommendedName>
        <fullName evidence="4">PAS domain-containing protein</fullName>
    </recommendedName>
</protein>
<name>A0A9P6RP69_9FUNG</name>
<feature type="region of interest" description="Disordered" evidence="1">
    <location>
        <begin position="206"/>
        <end position="225"/>
    </location>
</feature>
<dbReference type="Gene3D" id="3.30.450.20">
    <property type="entry name" value="PAS domain"/>
    <property type="match status" value="1"/>
</dbReference>
<dbReference type="InterPro" id="IPR000014">
    <property type="entry name" value="PAS"/>
</dbReference>
<proteinExistence type="predicted"/>
<feature type="compositionally biased region" description="Low complexity" evidence="1">
    <location>
        <begin position="169"/>
        <end position="186"/>
    </location>
</feature>
<evidence type="ECO:0008006" key="4">
    <source>
        <dbReference type="Google" id="ProtNLM"/>
    </source>
</evidence>
<dbReference type="OrthoDB" id="411251at2759"/>
<dbReference type="SUPFAM" id="SSF55785">
    <property type="entry name" value="PYP-like sensor domain (PAS domain)"/>
    <property type="match status" value="1"/>
</dbReference>
<evidence type="ECO:0000313" key="2">
    <source>
        <dbReference type="EMBL" id="KAG0325120.1"/>
    </source>
</evidence>
<feature type="compositionally biased region" description="Basic and acidic residues" evidence="1">
    <location>
        <begin position="271"/>
        <end position="284"/>
    </location>
</feature>
<evidence type="ECO:0000256" key="1">
    <source>
        <dbReference type="SAM" id="MobiDB-lite"/>
    </source>
</evidence>
<comment type="caution">
    <text evidence="2">The sequence shown here is derived from an EMBL/GenBank/DDBJ whole genome shotgun (WGS) entry which is preliminary data.</text>
</comment>
<organism evidence="2 3">
    <name type="scientific">Dissophora globulifera</name>
    <dbReference type="NCBI Taxonomy" id="979702"/>
    <lineage>
        <taxon>Eukaryota</taxon>
        <taxon>Fungi</taxon>
        <taxon>Fungi incertae sedis</taxon>
        <taxon>Mucoromycota</taxon>
        <taxon>Mortierellomycotina</taxon>
        <taxon>Mortierellomycetes</taxon>
        <taxon>Mortierellales</taxon>
        <taxon>Mortierellaceae</taxon>
        <taxon>Dissophora</taxon>
    </lineage>
</organism>
<dbReference type="CDD" id="cd00130">
    <property type="entry name" value="PAS"/>
    <property type="match status" value="1"/>
</dbReference>
<feature type="non-terminal residue" evidence="2">
    <location>
        <position position="1"/>
    </location>
</feature>
<accession>A0A9P6RP69</accession>
<dbReference type="AlphaFoldDB" id="A0A9P6RP69"/>
<evidence type="ECO:0000313" key="3">
    <source>
        <dbReference type="Proteomes" id="UP000738325"/>
    </source>
</evidence>